<keyword evidence="4" id="KW-1185">Reference proteome</keyword>
<name>A0A4Y8RJ62_9HYPH</name>
<protein>
    <submittedName>
        <fullName evidence="3">Uncharacterized protein</fullName>
    </submittedName>
</protein>
<keyword evidence="2" id="KW-0472">Membrane</keyword>
<dbReference type="AlphaFoldDB" id="A0A4Y8RJ62"/>
<evidence type="ECO:0000256" key="2">
    <source>
        <dbReference type="SAM" id="Phobius"/>
    </source>
</evidence>
<evidence type="ECO:0000256" key="1">
    <source>
        <dbReference type="SAM" id="MobiDB-lite"/>
    </source>
</evidence>
<reference evidence="3 4" key="1">
    <citation type="submission" date="2019-03" db="EMBL/GenBank/DDBJ databases">
        <title>Jiella endophytica sp. nov., a novel endophytic bacterium isolated from root of Ficus microcarpa Linn. f.</title>
        <authorList>
            <person name="Tuo L."/>
        </authorList>
    </citation>
    <scope>NUCLEOTIDE SEQUENCE [LARGE SCALE GENOMIC DNA]</scope>
    <source>
        <strain evidence="3 4">CBS5Q-3</strain>
    </source>
</reference>
<sequence>MTKIDEEKARQGQRGTPILMILIVALALCAIVFVGMQFYGASEPDSALTDGSSTTSETAPAAADSQSNGEVVKPSGDGVTGTDTGSK</sequence>
<gene>
    <name evidence="3" type="ORF">E3C22_11650</name>
</gene>
<dbReference type="Proteomes" id="UP000298179">
    <property type="component" value="Unassembled WGS sequence"/>
</dbReference>
<organism evidence="3 4">
    <name type="scientific">Jiella endophytica</name>
    <dbReference type="NCBI Taxonomy" id="2558362"/>
    <lineage>
        <taxon>Bacteria</taxon>
        <taxon>Pseudomonadati</taxon>
        <taxon>Pseudomonadota</taxon>
        <taxon>Alphaproteobacteria</taxon>
        <taxon>Hyphomicrobiales</taxon>
        <taxon>Aurantimonadaceae</taxon>
        <taxon>Jiella</taxon>
    </lineage>
</organism>
<dbReference type="RefSeq" id="WP_134762192.1">
    <property type="nucleotide sequence ID" value="NZ_SOZD01000003.1"/>
</dbReference>
<proteinExistence type="predicted"/>
<feature type="compositionally biased region" description="Low complexity" evidence="1">
    <location>
        <begin position="52"/>
        <end position="65"/>
    </location>
</feature>
<evidence type="ECO:0000313" key="3">
    <source>
        <dbReference type="EMBL" id="TFF23088.1"/>
    </source>
</evidence>
<comment type="caution">
    <text evidence="3">The sequence shown here is derived from an EMBL/GenBank/DDBJ whole genome shotgun (WGS) entry which is preliminary data.</text>
</comment>
<feature type="transmembrane region" description="Helical" evidence="2">
    <location>
        <begin position="18"/>
        <end position="39"/>
    </location>
</feature>
<feature type="compositionally biased region" description="Low complexity" evidence="1">
    <location>
        <begin position="76"/>
        <end position="87"/>
    </location>
</feature>
<keyword evidence="2" id="KW-0812">Transmembrane</keyword>
<evidence type="ECO:0000313" key="4">
    <source>
        <dbReference type="Proteomes" id="UP000298179"/>
    </source>
</evidence>
<accession>A0A4Y8RJ62</accession>
<dbReference type="OrthoDB" id="7917233at2"/>
<keyword evidence="2" id="KW-1133">Transmembrane helix</keyword>
<feature type="region of interest" description="Disordered" evidence="1">
    <location>
        <begin position="44"/>
        <end position="87"/>
    </location>
</feature>
<dbReference type="EMBL" id="SOZD01000003">
    <property type="protein sequence ID" value="TFF23088.1"/>
    <property type="molecule type" value="Genomic_DNA"/>
</dbReference>